<feature type="compositionally biased region" description="Basic and acidic residues" evidence="1">
    <location>
        <begin position="33"/>
        <end position="45"/>
    </location>
</feature>
<evidence type="ECO:0000313" key="2">
    <source>
        <dbReference type="EMBL" id="KAJ8410225.1"/>
    </source>
</evidence>
<sequence length="81" mass="9272">PIEFLPPWATLPPMMRCPRRAAGHSRHWPASDISDKEVSRNDKPPENGQFAYEQFLLFLNLARDELQLRAGWRRENGASAG</sequence>
<protein>
    <submittedName>
        <fullName evidence="2">Uncharacterized protein</fullName>
    </submittedName>
</protein>
<reference evidence="2" key="1">
    <citation type="journal article" date="2023" name="Science">
        <title>Genome structures resolve the early diversification of teleost fishes.</title>
        <authorList>
            <person name="Parey E."/>
            <person name="Louis A."/>
            <person name="Montfort J."/>
            <person name="Bouchez O."/>
            <person name="Roques C."/>
            <person name="Iampietro C."/>
            <person name="Lluch J."/>
            <person name="Castinel A."/>
            <person name="Donnadieu C."/>
            <person name="Desvignes T."/>
            <person name="Floi Bucao C."/>
            <person name="Jouanno E."/>
            <person name="Wen M."/>
            <person name="Mejri S."/>
            <person name="Dirks R."/>
            <person name="Jansen H."/>
            <person name="Henkel C."/>
            <person name="Chen W.J."/>
            <person name="Zahm M."/>
            <person name="Cabau C."/>
            <person name="Klopp C."/>
            <person name="Thompson A.W."/>
            <person name="Robinson-Rechavi M."/>
            <person name="Braasch I."/>
            <person name="Lecointre G."/>
            <person name="Bobe J."/>
            <person name="Postlethwait J.H."/>
            <person name="Berthelot C."/>
            <person name="Roest Crollius H."/>
            <person name="Guiguen Y."/>
        </authorList>
    </citation>
    <scope>NUCLEOTIDE SEQUENCE</scope>
    <source>
        <strain evidence="2">NC1722</strain>
    </source>
</reference>
<name>A0AAD7SWX5_9TELE</name>
<feature type="non-terminal residue" evidence="2">
    <location>
        <position position="1"/>
    </location>
</feature>
<dbReference type="AlphaFoldDB" id="A0AAD7SWX5"/>
<evidence type="ECO:0000256" key="1">
    <source>
        <dbReference type="SAM" id="MobiDB-lite"/>
    </source>
</evidence>
<dbReference type="Proteomes" id="UP001221898">
    <property type="component" value="Unassembled WGS sequence"/>
</dbReference>
<dbReference type="EMBL" id="JAINUG010000027">
    <property type="protein sequence ID" value="KAJ8410225.1"/>
    <property type="molecule type" value="Genomic_DNA"/>
</dbReference>
<gene>
    <name evidence="2" type="ORF">AAFF_G00202060</name>
</gene>
<evidence type="ECO:0000313" key="3">
    <source>
        <dbReference type="Proteomes" id="UP001221898"/>
    </source>
</evidence>
<accession>A0AAD7SWX5</accession>
<organism evidence="2 3">
    <name type="scientific">Aldrovandia affinis</name>
    <dbReference type="NCBI Taxonomy" id="143900"/>
    <lineage>
        <taxon>Eukaryota</taxon>
        <taxon>Metazoa</taxon>
        <taxon>Chordata</taxon>
        <taxon>Craniata</taxon>
        <taxon>Vertebrata</taxon>
        <taxon>Euteleostomi</taxon>
        <taxon>Actinopterygii</taxon>
        <taxon>Neopterygii</taxon>
        <taxon>Teleostei</taxon>
        <taxon>Notacanthiformes</taxon>
        <taxon>Halosauridae</taxon>
        <taxon>Aldrovandia</taxon>
    </lineage>
</organism>
<proteinExistence type="predicted"/>
<comment type="caution">
    <text evidence="2">The sequence shown here is derived from an EMBL/GenBank/DDBJ whole genome shotgun (WGS) entry which is preliminary data.</text>
</comment>
<keyword evidence="3" id="KW-1185">Reference proteome</keyword>
<feature type="region of interest" description="Disordered" evidence="1">
    <location>
        <begin position="19"/>
        <end position="47"/>
    </location>
</feature>